<evidence type="ECO:0000313" key="3">
    <source>
        <dbReference type="Proteomes" id="UP000599391"/>
    </source>
</evidence>
<evidence type="ECO:0000259" key="1">
    <source>
        <dbReference type="Pfam" id="PF08242"/>
    </source>
</evidence>
<name>A0A8J7L077_9CYAN</name>
<evidence type="ECO:0000313" key="2">
    <source>
        <dbReference type="EMBL" id="MBH8551906.1"/>
    </source>
</evidence>
<gene>
    <name evidence="2" type="ORF">I8751_05840</name>
</gene>
<proteinExistence type="predicted"/>
<dbReference type="Proteomes" id="UP000599391">
    <property type="component" value="Unassembled WGS sequence"/>
</dbReference>
<dbReference type="Pfam" id="PF08242">
    <property type="entry name" value="Methyltransf_12"/>
    <property type="match status" value="1"/>
</dbReference>
<dbReference type="InterPro" id="IPR029063">
    <property type="entry name" value="SAM-dependent_MTases_sf"/>
</dbReference>
<dbReference type="SUPFAM" id="SSF53335">
    <property type="entry name" value="S-adenosyl-L-methionine-dependent methyltransferases"/>
    <property type="match status" value="1"/>
</dbReference>
<dbReference type="AlphaFoldDB" id="A0A8J7L077"/>
<dbReference type="InterPro" id="IPR013217">
    <property type="entry name" value="Methyltransf_12"/>
</dbReference>
<keyword evidence="2" id="KW-0489">Methyltransferase</keyword>
<feature type="domain" description="Methyltransferase type 12" evidence="1">
    <location>
        <begin position="102"/>
        <end position="194"/>
    </location>
</feature>
<dbReference type="GO" id="GO:0008168">
    <property type="term" value="F:methyltransferase activity"/>
    <property type="evidence" value="ECO:0007669"/>
    <property type="project" value="UniProtKB-KW"/>
</dbReference>
<dbReference type="EMBL" id="JAECZB010000008">
    <property type="protein sequence ID" value="MBH8551906.1"/>
    <property type="molecule type" value="Genomic_DNA"/>
</dbReference>
<dbReference type="Gene3D" id="3.40.50.150">
    <property type="entry name" value="Vaccinia Virus protein VP39"/>
    <property type="match status" value="1"/>
</dbReference>
<keyword evidence="2" id="KW-0808">Transferase</keyword>
<organism evidence="2 3">
    <name type="scientific">Atlanticothrix silvestris CENA357</name>
    <dbReference type="NCBI Taxonomy" id="1725252"/>
    <lineage>
        <taxon>Bacteria</taxon>
        <taxon>Bacillati</taxon>
        <taxon>Cyanobacteriota</taxon>
        <taxon>Cyanophyceae</taxon>
        <taxon>Nostocales</taxon>
        <taxon>Nodulariaceae</taxon>
        <taxon>Atlanticothrix</taxon>
        <taxon>Atlanticothrix silvestris</taxon>
    </lineage>
</organism>
<sequence length="251" mass="28940">MLSFPIPVFFSSYWNNSFHLEHHLQTFLNLEPDLLQAKLLAGQQKMSDLGQNDFQWETATEFYNNQVGSNYLFDLASFHLGSQDYIRDTLCLIADQADGKVLDFGGGLGTHAIAAALCPEVTQVIYCDINPIHCEFVKYRAKKLGLEDKLTCSPQFTTTETFDTILCFDVLEHLPDPTQQLLDFYNVLSSNGKLIVNWYFSQGLNNEFPFHTEDPQVIEKFFRTIQRHYLEVFHPYLITARCYKKSLEPII</sequence>
<comment type="caution">
    <text evidence="2">The sequence shown here is derived from an EMBL/GenBank/DDBJ whole genome shotgun (WGS) entry which is preliminary data.</text>
</comment>
<accession>A0A8J7L077</accession>
<dbReference type="CDD" id="cd02440">
    <property type="entry name" value="AdoMet_MTases"/>
    <property type="match status" value="1"/>
</dbReference>
<keyword evidence="3" id="KW-1185">Reference proteome</keyword>
<protein>
    <submittedName>
        <fullName evidence="2">Class I SAM-dependent methyltransferase</fullName>
    </submittedName>
</protein>
<dbReference type="GO" id="GO:0032259">
    <property type="term" value="P:methylation"/>
    <property type="evidence" value="ECO:0007669"/>
    <property type="project" value="UniProtKB-KW"/>
</dbReference>
<dbReference type="RefSeq" id="WP_214438228.1">
    <property type="nucleotide sequence ID" value="NZ_JAECZB010000008.1"/>
</dbReference>
<reference evidence="2 3" key="1">
    <citation type="journal article" date="2021" name="Int. J. Syst. Evol. Microbiol.">
        <title>Amazonocrinis nigriterrae gen. nov., sp. nov., Atlanticothrix silvestris gen. nov., sp. nov. and Dendronalium phyllosphericum gen. nov., sp. nov., nostocacean cyanobacteria from Brazilian environments.</title>
        <authorList>
            <person name="Alvarenga D.O."/>
            <person name="Andreote A.P.D."/>
            <person name="Branco L.H.Z."/>
            <person name="Delbaje E."/>
            <person name="Cruz R.B."/>
            <person name="Varani A.M."/>
            <person name="Fiore M.F."/>
        </authorList>
    </citation>
    <scope>NUCLEOTIDE SEQUENCE [LARGE SCALE GENOMIC DNA]</scope>
    <source>
        <strain evidence="2 3">CENA357</strain>
    </source>
</reference>